<proteinExistence type="predicted"/>
<evidence type="ECO:0000256" key="9">
    <source>
        <dbReference type="ARBA" id="ARBA00023012"/>
    </source>
</evidence>
<dbReference type="Pfam" id="PF02518">
    <property type="entry name" value="HATPase_c"/>
    <property type="match status" value="1"/>
</dbReference>
<evidence type="ECO:0000256" key="6">
    <source>
        <dbReference type="ARBA" id="ARBA00022692"/>
    </source>
</evidence>
<evidence type="ECO:0000256" key="10">
    <source>
        <dbReference type="ARBA" id="ARBA00023136"/>
    </source>
</evidence>
<evidence type="ECO:0000256" key="4">
    <source>
        <dbReference type="ARBA" id="ARBA00022553"/>
    </source>
</evidence>
<evidence type="ECO:0000256" key="11">
    <source>
        <dbReference type="SAM" id="Phobius"/>
    </source>
</evidence>
<dbReference type="SUPFAM" id="SSF55874">
    <property type="entry name" value="ATPase domain of HSP90 chaperone/DNA topoisomerase II/histidine kinase"/>
    <property type="match status" value="1"/>
</dbReference>
<dbReference type="CDD" id="cd00082">
    <property type="entry name" value="HisKA"/>
    <property type="match status" value="1"/>
</dbReference>
<sequence>MQIRYKIALQFTLIVLAILLVFSGIVYYRAENQRRTSFYDRLSRRAKTTARLLVDVKEFNTTLLKLIDKNSSSRLPEEEIFIYDYRNLLLYSNVEKVSPYVTQERINEVRLAQEIKFQYEGRAVIGLVFEGRYDRFVLIASAIDKNGKLQLKELIITLLFAFLGGILATVGLALFFAHQSLRPITTINREIGEITAKNLRKRIHQGNEKDEIAQLAINFNLMLERLELAFKQQRQFVSHASHELRTPLSALKTEIQIGLSSLNSPEEHHQILQNLLKDTNRLIELSNGLLQLARINETPEELPFDKVRMEEVLLNAQREVVASHSDYQIQFDFDQIPEEDHLTLVMGNEALLKNVFVNLLENACKYTPNHQASLRLGFDAEWCMVRVIDQGIGISKQDLPNIFQPFYRAKNAIDYHGFGIGLSVVKRIIELHEGQLEVKSKPHLGTEFMVKLKHLKEESANDFIR</sequence>
<accession>A0A369IEL1</accession>
<dbReference type="SMART" id="SM00388">
    <property type="entry name" value="HisKA"/>
    <property type="match status" value="1"/>
</dbReference>
<dbReference type="SMART" id="SM00304">
    <property type="entry name" value="HAMP"/>
    <property type="match status" value="1"/>
</dbReference>
<feature type="transmembrane region" description="Helical" evidence="11">
    <location>
        <begin position="154"/>
        <end position="177"/>
    </location>
</feature>
<dbReference type="CDD" id="cd06225">
    <property type="entry name" value="HAMP"/>
    <property type="match status" value="1"/>
</dbReference>
<dbReference type="InterPro" id="IPR050428">
    <property type="entry name" value="TCS_sensor_his_kinase"/>
</dbReference>
<keyword evidence="8 11" id="KW-1133">Transmembrane helix</keyword>
<dbReference type="InterPro" id="IPR003594">
    <property type="entry name" value="HATPase_dom"/>
</dbReference>
<dbReference type="AlphaFoldDB" id="A0A369IEL1"/>
<dbReference type="OrthoDB" id="594725at2"/>
<dbReference type="PROSITE" id="PS50885">
    <property type="entry name" value="HAMP"/>
    <property type="match status" value="1"/>
</dbReference>
<dbReference type="PANTHER" id="PTHR45436:SF5">
    <property type="entry name" value="SENSOR HISTIDINE KINASE TRCS"/>
    <property type="match status" value="1"/>
</dbReference>
<keyword evidence="10 11" id="KW-0472">Membrane</keyword>
<dbReference type="Pfam" id="PF00672">
    <property type="entry name" value="HAMP"/>
    <property type="match status" value="1"/>
</dbReference>
<gene>
    <name evidence="14" type="ORF">DVG78_08190</name>
</gene>
<comment type="subcellular location">
    <subcellularLocation>
        <location evidence="2">Membrane</location>
    </subcellularLocation>
</comment>
<dbReference type="Proteomes" id="UP000253141">
    <property type="component" value="Unassembled WGS sequence"/>
</dbReference>
<dbReference type="InterPro" id="IPR004358">
    <property type="entry name" value="Sig_transdc_His_kin-like_C"/>
</dbReference>
<organism evidence="14 15">
    <name type="scientific">Runella aurantiaca</name>
    <dbReference type="NCBI Taxonomy" id="2282308"/>
    <lineage>
        <taxon>Bacteria</taxon>
        <taxon>Pseudomonadati</taxon>
        <taxon>Bacteroidota</taxon>
        <taxon>Cytophagia</taxon>
        <taxon>Cytophagales</taxon>
        <taxon>Spirosomataceae</taxon>
        <taxon>Runella</taxon>
    </lineage>
</organism>
<dbReference type="Pfam" id="PF00512">
    <property type="entry name" value="HisKA"/>
    <property type="match status" value="1"/>
</dbReference>
<name>A0A369IEL1_9BACT</name>
<evidence type="ECO:0000256" key="8">
    <source>
        <dbReference type="ARBA" id="ARBA00022989"/>
    </source>
</evidence>
<dbReference type="RefSeq" id="WP_114460602.1">
    <property type="nucleotide sequence ID" value="NZ_QPIW01000004.1"/>
</dbReference>
<evidence type="ECO:0000313" key="14">
    <source>
        <dbReference type="EMBL" id="RDB06705.1"/>
    </source>
</evidence>
<evidence type="ECO:0000259" key="12">
    <source>
        <dbReference type="PROSITE" id="PS50109"/>
    </source>
</evidence>
<dbReference type="PANTHER" id="PTHR45436">
    <property type="entry name" value="SENSOR HISTIDINE KINASE YKOH"/>
    <property type="match status" value="1"/>
</dbReference>
<keyword evidence="4" id="KW-0597">Phosphoprotein</keyword>
<dbReference type="SUPFAM" id="SSF47384">
    <property type="entry name" value="Homodimeric domain of signal transducing histidine kinase"/>
    <property type="match status" value="1"/>
</dbReference>
<dbReference type="GO" id="GO:0000155">
    <property type="term" value="F:phosphorelay sensor kinase activity"/>
    <property type="evidence" value="ECO:0007669"/>
    <property type="project" value="InterPro"/>
</dbReference>
<keyword evidence="6 11" id="KW-0812">Transmembrane</keyword>
<dbReference type="EMBL" id="QPIW01000004">
    <property type="protein sequence ID" value="RDB06705.1"/>
    <property type="molecule type" value="Genomic_DNA"/>
</dbReference>
<evidence type="ECO:0000256" key="2">
    <source>
        <dbReference type="ARBA" id="ARBA00004370"/>
    </source>
</evidence>
<dbReference type="InterPro" id="IPR036097">
    <property type="entry name" value="HisK_dim/P_sf"/>
</dbReference>
<evidence type="ECO:0000256" key="5">
    <source>
        <dbReference type="ARBA" id="ARBA00022679"/>
    </source>
</evidence>
<keyword evidence="7 14" id="KW-0418">Kinase</keyword>
<keyword evidence="5" id="KW-0808">Transferase</keyword>
<dbReference type="EC" id="2.7.13.3" evidence="3"/>
<protein>
    <recommendedName>
        <fullName evidence="3">histidine kinase</fullName>
        <ecNumber evidence="3">2.7.13.3</ecNumber>
    </recommendedName>
</protein>
<dbReference type="GO" id="GO:0005886">
    <property type="term" value="C:plasma membrane"/>
    <property type="evidence" value="ECO:0007669"/>
    <property type="project" value="TreeGrafter"/>
</dbReference>
<feature type="domain" description="Histidine kinase" evidence="12">
    <location>
        <begin position="239"/>
        <end position="456"/>
    </location>
</feature>
<dbReference type="InterPro" id="IPR005467">
    <property type="entry name" value="His_kinase_dom"/>
</dbReference>
<dbReference type="InterPro" id="IPR036890">
    <property type="entry name" value="HATPase_C_sf"/>
</dbReference>
<evidence type="ECO:0000256" key="3">
    <source>
        <dbReference type="ARBA" id="ARBA00012438"/>
    </source>
</evidence>
<dbReference type="SUPFAM" id="SSF158472">
    <property type="entry name" value="HAMP domain-like"/>
    <property type="match status" value="1"/>
</dbReference>
<dbReference type="Gene3D" id="6.10.340.10">
    <property type="match status" value="1"/>
</dbReference>
<dbReference type="FunFam" id="1.10.287.130:FF:000001">
    <property type="entry name" value="Two-component sensor histidine kinase"/>
    <property type="match status" value="1"/>
</dbReference>
<evidence type="ECO:0000256" key="1">
    <source>
        <dbReference type="ARBA" id="ARBA00000085"/>
    </source>
</evidence>
<keyword evidence="9" id="KW-0902">Two-component regulatory system</keyword>
<dbReference type="InterPro" id="IPR003660">
    <property type="entry name" value="HAMP_dom"/>
</dbReference>
<feature type="domain" description="HAMP" evidence="13">
    <location>
        <begin position="178"/>
        <end position="231"/>
    </location>
</feature>
<evidence type="ECO:0000256" key="7">
    <source>
        <dbReference type="ARBA" id="ARBA00022777"/>
    </source>
</evidence>
<dbReference type="PRINTS" id="PR00344">
    <property type="entry name" value="BCTRLSENSOR"/>
</dbReference>
<dbReference type="SMART" id="SM00387">
    <property type="entry name" value="HATPase_c"/>
    <property type="match status" value="1"/>
</dbReference>
<reference evidence="14 15" key="1">
    <citation type="submission" date="2018-07" db="EMBL/GenBank/DDBJ databases">
        <title>Genome analysis of Runella aurantiaca.</title>
        <authorList>
            <person name="Yang X."/>
        </authorList>
    </citation>
    <scope>NUCLEOTIDE SEQUENCE [LARGE SCALE GENOMIC DNA]</scope>
    <source>
        <strain evidence="14 15">YX9</strain>
    </source>
</reference>
<dbReference type="PROSITE" id="PS50109">
    <property type="entry name" value="HIS_KIN"/>
    <property type="match status" value="1"/>
</dbReference>
<evidence type="ECO:0000259" key="13">
    <source>
        <dbReference type="PROSITE" id="PS50885"/>
    </source>
</evidence>
<comment type="catalytic activity">
    <reaction evidence="1">
        <text>ATP + protein L-histidine = ADP + protein N-phospho-L-histidine.</text>
        <dbReference type="EC" id="2.7.13.3"/>
    </reaction>
</comment>
<dbReference type="InterPro" id="IPR003661">
    <property type="entry name" value="HisK_dim/P_dom"/>
</dbReference>
<keyword evidence="15" id="KW-1185">Reference proteome</keyword>
<comment type="caution">
    <text evidence="14">The sequence shown here is derived from an EMBL/GenBank/DDBJ whole genome shotgun (WGS) entry which is preliminary data.</text>
</comment>
<dbReference type="Gene3D" id="3.30.565.10">
    <property type="entry name" value="Histidine kinase-like ATPase, C-terminal domain"/>
    <property type="match status" value="1"/>
</dbReference>
<dbReference type="Gene3D" id="1.10.287.130">
    <property type="match status" value="1"/>
</dbReference>
<evidence type="ECO:0000313" key="15">
    <source>
        <dbReference type="Proteomes" id="UP000253141"/>
    </source>
</evidence>
<feature type="transmembrane region" description="Helical" evidence="11">
    <location>
        <begin position="6"/>
        <end position="28"/>
    </location>
</feature>